<evidence type="ECO:0000313" key="2">
    <source>
        <dbReference type="EMBL" id="ABC63683.1"/>
    </source>
</evidence>
<dbReference type="SUPFAM" id="SSF53807">
    <property type="entry name" value="Helical backbone' metal receptor"/>
    <property type="match status" value="1"/>
</dbReference>
<dbReference type="GO" id="GO:0071281">
    <property type="term" value="P:cellular response to iron ion"/>
    <property type="evidence" value="ECO:0007669"/>
    <property type="project" value="TreeGrafter"/>
</dbReference>
<reference evidence="3" key="1">
    <citation type="journal article" date="2009" name="J. Bacteriol.">
        <title>Complete genome sequence of Erythrobacter litoralis HTCC2594.</title>
        <authorList>
            <person name="Oh H.M."/>
            <person name="Giovannoni S.J."/>
            <person name="Ferriera S."/>
            <person name="Johnson J."/>
            <person name="Cho J.C."/>
        </authorList>
    </citation>
    <scope>NUCLEOTIDE SEQUENCE [LARGE SCALE GENOMIC DNA]</scope>
    <source>
        <strain evidence="3">HTCC2594</strain>
    </source>
</reference>
<dbReference type="PANTHER" id="PTHR30535">
    <property type="entry name" value="VITAMIN B12-BINDING PROTEIN"/>
    <property type="match status" value="1"/>
</dbReference>
<dbReference type="InterPro" id="IPR002491">
    <property type="entry name" value="ABC_transptr_periplasmic_BD"/>
</dbReference>
<organism evidence="2 3">
    <name type="scientific">Erythrobacter litoralis (strain HTCC2594)</name>
    <dbReference type="NCBI Taxonomy" id="314225"/>
    <lineage>
        <taxon>Bacteria</taxon>
        <taxon>Pseudomonadati</taxon>
        <taxon>Pseudomonadota</taxon>
        <taxon>Alphaproteobacteria</taxon>
        <taxon>Sphingomonadales</taxon>
        <taxon>Erythrobacteraceae</taxon>
        <taxon>Erythrobacter/Porphyrobacter group</taxon>
        <taxon>Erythrobacter</taxon>
    </lineage>
</organism>
<name>Q2N9F8_ERYLH</name>
<dbReference type="Gene3D" id="3.40.50.1980">
    <property type="entry name" value="Nitrogenase molybdenum iron protein domain"/>
    <property type="match status" value="2"/>
</dbReference>
<gene>
    <name evidence="2" type="ordered locus">ELI_07955</name>
</gene>
<sequence>MALLGGCAPQQPDARNGREPTIVSLNPCSDAILAEVAAPGQLLAISHYSHDPASTSMKLDRAREFAVTGGTVEEVVALDPDIVVGSSFMAPATRAAFDRLGIEVVQLGMASSVEASLQQVRDLADAVGQSERGGAMIARIKGALEETRSDADPTPAVLWQPGGIVPGEGALVSELMAHTGLASHSAARGLQQADYLSLERMLVDPPDVLLVAGQERAQTHPALGQLNELRTERFDANLLYCGGPSIIRALERLAELRR</sequence>
<dbReference type="AlphaFoldDB" id="Q2N9F8"/>
<dbReference type="Proteomes" id="UP000008808">
    <property type="component" value="Chromosome"/>
</dbReference>
<proteinExistence type="predicted"/>
<dbReference type="PANTHER" id="PTHR30535:SF34">
    <property type="entry name" value="MOLYBDATE-BINDING PROTEIN MOLA"/>
    <property type="match status" value="1"/>
</dbReference>
<dbReference type="STRING" id="314225.ELI_07955"/>
<evidence type="ECO:0000313" key="3">
    <source>
        <dbReference type="Proteomes" id="UP000008808"/>
    </source>
</evidence>
<dbReference type="eggNOG" id="COG0614">
    <property type="taxonomic scope" value="Bacteria"/>
</dbReference>
<dbReference type="Pfam" id="PF01497">
    <property type="entry name" value="Peripla_BP_2"/>
    <property type="match status" value="1"/>
</dbReference>
<accession>Q2N9F8</accession>
<dbReference type="HOGENOM" id="CLU_038034_8_0_5"/>
<dbReference type="InterPro" id="IPR050902">
    <property type="entry name" value="ABC_Transporter_SBP"/>
</dbReference>
<dbReference type="PROSITE" id="PS50983">
    <property type="entry name" value="FE_B12_PBP"/>
    <property type="match status" value="1"/>
</dbReference>
<dbReference type="EMBL" id="CP000157">
    <property type="protein sequence ID" value="ABC63683.1"/>
    <property type="molecule type" value="Genomic_DNA"/>
</dbReference>
<feature type="domain" description="Fe/B12 periplasmic-binding" evidence="1">
    <location>
        <begin position="21"/>
        <end position="258"/>
    </location>
</feature>
<keyword evidence="3" id="KW-1185">Reference proteome</keyword>
<evidence type="ECO:0000259" key="1">
    <source>
        <dbReference type="PROSITE" id="PS50983"/>
    </source>
</evidence>
<dbReference type="KEGG" id="eli:ELI_07955"/>
<protein>
    <submittedName>
        <fullName evidence="2">Putative ABC-type cobalamin/Fe3+-siderophores transport systems,periplasmic components</fullName>
    </submittedName>
</protein>